<dbReference type="Pfam" id="PF08719">
    <property type="entry name" value="NADAR"/>
    <property type="match status" value="1"/>
</dbReference>
<dbReference type="NCBIfam" id="TIGR02464">
    <property type="entry name" value="ribofla_fusion"/>
    <property type="match status" value="1"/>
</dbReference>
<evidence type="ECO:0000313" key="4">
    <source>
        <dbReference type="EMBL" id="GIF99120.1"/>
    </source>
</evidence>
<name>A0A8J3KL89_9ACTN</name>
<evidence type="ECO:0000259" key="3">
    <source>
        <dbReference type="Pfam" id="PF08719"/>
    </source>
</evidence>
<comment type="catalytic activity">
    <reaction evidence="2">
        <text>2,5-diamino-6-hydroxy-4-(5-phosphoribosylamino)-pyrimidine + H2O = 2,5,6-triamino-4-hydroxypyrimidine + D-ribose 5-phosphate</text>
        <dbReference type="Rhea" id="RHEA:23436"/>
        <dbReference type="ChEBI" id="CHEBI:15377"/>
        <dbReference type="ChEBI" id="CHEBI:58614"/>
        <dbReference type="ChEBI" id="CHEBI:78346"/>
        <dbReference type="ChEBI" id="CHEBI:137796"/>
    </reaction>
</comment>
<keyword evidence="5" id="KW-1185">Reference proteome</keyword>
<dbReference type="Gene3D" id="1.10.357.40">
    <property type="entry name" value="YbiA-like"/>
    <property type="match status" value="1"/>
</dbReference>
<dbReference type="AlphaFoldDB" id="A0A8J3KL89"/>
<evidence type="ECO:0000256" key="1">
    <source>
        <dbReference type="ARBA" id="ARBA00000022"/>
    </source>
</evidence>
<evidence type="ECO:0000256" key="2">
    <source>
        <dbReference type="ARBA" id="ARBA00000751"/>
    </source>
</evidence>
<dbReference type="Proteomes" id="UP000659904">
    <property type="component" value="Unassembled WGS sequence"/>
</dbReference>
<dbReference type="EMBL" id="BONH01000019">
    <property type="protein sequence ID" value="GIF99120.1"/>
    <property type="molecule type" value="Genomic_DNA"/>
</dbReference>
<evidence type="ECO:0000313" key="5">
    <source>
        <dbReference type="Proteomes" id="UP000659904"/>
    </source>
</evidence>
<comment type="caution">
    <text evidence="4">The sequence shown here is derived from an EMBL/GenBank/DDBJ whole genome shotgun (WGS) entry which is preliminary data.</text>
</comment>
<dbReference type="SUPFAM" id="SSF143990">
    <property type="entry name" value="YbiA-like"/>
    <property type="match status" value="1"/>
</dbReference>
<organism evidence="4 5">
    <name type="scientific">Catellatospora citrea</name>
    <dbReference type="NCBI Taxonomy" id="53366"/>
    <lineage>
        <taxon>Bacteria</taxon>
        <taxon>Bacillati</taxon>
        <taxon>Actinomycetota</taxon>
        <taxon>Actinomycetes</taxon>
        <taxon>Micromonosporales</taxon>
        <taxon>Micromonosporaceae</taxon>
        <taxon>Catellatospora</taxon>
    </lineage>
</organism>
<dbReference type="RefSeq" id="WP_120318883.1">
    <property type="nucleotide sequence ID" value="NZ_BONH01000019.1"/>
</dbReference>
<reference evidence="4 5" key="1">
    <citation type="submission" date="2021-01" db="EMBL/GenBank/DDBJ databases">
        <title>Whole genome shotgun sequence of Catellatospora citrea NBRC 14495.</title>
        <authorList>
            <person name="Komaki H."/>
            <person name="Tamura T."/>
        </authorList>
    </citation>
    <scope>NUCLEOTIDE SEQUENCE [LARGE SCALE GENOMIC DNA]</scope>
    <source>
        <strain evidence="4 5">NBRC 14495</strain>
    </source>
</reference>
<dbReference type="CDD" id="cd15457">
    <property type="entry name" value="NADAR"/>
    <property type="match status" value="1"/>
</dbReference>
<comment type="catalytic activity">
    <reaction evidence="1">
        <text>5-amino-6-(5-phospho-D-ribosylamino)uracil + H2O = 5,6-diaminouracil + D-ribose 5-phosphate</text>
        <dbReference type="Rhea" id="RHEA:55020"/>
        <dbReference type="ChEBI" id="CHEBI:15377"/>
        <dbReference type="ChEBI" id="CHEBI:46252"/>
        <dbReference type="ChEBI" id="CHEBI:58453"/>
        <dbReference type="ChEBI" id="CHEBI:78346"/>
    </reaction>
</comment>
<accession>A0A8J3KL89</accession>
<gene>
    <name evidence="4" type="ORF">Cci01nite_42140</name>
</gene>
<sequence>MSPRSVAELVTLAERGRRVKYLMFWGHQPSGDGSIGPSCLSQWWQAPFTVDGLEFATAEHFMMWRKATLFGDADVAGRILTVDHPQQAKGLGREVRGFSQAVWERERYAIVLAGSLAKFGQDEALRAYLLSTGERVLVEASPVDAIWGIGLSARDGDAWYPQRWRGLNLLGFALMEARAQLASGVSSPDVRLG</sequence>
<proteinExistence type="predicted"/>
<dbReference type="InterPro" id="IPR037238">
    <property type="entry name" value="YbiA-like_sf"/>
</dbReference>
<feature type="domain" description="NADAR" evidence="3">
    <location>
        <begin position="35"/>
        <end position="181"/>
    </location>
</feature>
<dbReference type="InterPro" id="IPR012816">
    <property type="entry name" value="NADAR"/>
</dbReference>
<protein>
    <recommendedName>
        <fullName evidence="3">NADAR domain-containing protein</fullName>
    </recommendedName>
</protein>